<keyword evidence="10" id="KW-0804">Transcription</keyword>
<dbReference type="SUPFAM" id="SSF46785">
    <property type="entry name" value="Winged helix' DNA-binding domain"/>
    <property type="match status" value="1"/>
</dbReference>
<dbReference type="GO" id="GO:0045892">
    <property type="term" value="P:negative regulation of DNA-templated transcription"/>
    <property type="evidence" value="ECO:0007669"/>
    <property type="project" value="TreeGrafter"/>
</dbReference>
<dbReference type="GO" id="GO:0003700">
    <property type="term" value="F:DNA-binding transcription factor activity"/>
    <property type="evidence" value="ECO:0007669"/>
    <property type="project" value="InterPro"/>
</dbReference>
<sequence>MAAAAPSWVDLTLQSLRGEGFRNGGARRAVVDLLGRQECCLTAQEMFDRLRDEGNPVGIASIYRVLELLSEKGFVQRIEVGSGVARYEPAHHAGEHHHHHLVCDRCGKVEAFADEELEAAIHNVEGRTGYRVAGHDVVLRGACGDCR</sequence>
<dbReference type="Gene3D" id="3.30.1490.190">
    <property type="match status" value="1"/>
</dbReference>
<evidence type="ECO:0000256" key="7">
    <source>
        <dbReference type="ARBA" id="ARBA00022833"/>
    </source>
</evidence>
<dbReference type="PANTHER" id="PTHR33202:SF2">
    <property type="entry name" value="FERRIC UPTAKE REGULATION PROTEIN"/>
    <property type="match status" value="1"/>
</dbReference>
<dbReference type="CDD" id="cd07153">
    <property type="entry name" value="Fur_like"/>
    <property type="match status" value="1"/>
</dbReference>
<dbReference type="Pfam" id="PF01475">
    <property type="entry name" value="FUR"/>
    <property type="match status" value="1"/>
</dbReference>
<dbReference type="Gene3D" id="1.10.10.10">
    <property type="entry name" value="Winged helix-like DNA-binding domain superfamily/Winged helix DNA-binding domain"/>
    <property type="match status" value="1"/>
</dbReference>
<comment type="similarity">
    <text evidence="2">Belongs to the Fur family.</text>
</comment>
<reference evidence="11" key="1">
    <citation type="submission" date="2020-05" db="EMBL/GenBank/DDBJ databases">
        <authorList>
            <person name="Chiriac C."/>
            <person name="Salcher M."/>
            <person name="Ghai R."/>
            <person name="Kavagutti S V."/>
        </authorList>
    </citation>
    <scope>NUCLEOTIDE SEQUENCE</scope>
</reference>
<evidence type="ECO:0000256" key="5">
    <source>
        <dbReference type="ARBA" id="ARBA00022491"/>
    </source>
</evidence>
<keyword evidence="8" id="KW-0805">Transcription regulation</keyword>
<accession>A0A6J6NJ55</accession>
<dbReference type="GO" id="GO:0008270">
    <property type="term" value="F:zinc ion binding"/>
    <property type="evidence" value="ECO:0007669"/>
    <property type="project" value="TreeGrafter"/>
</dbReference>
<evidence type="ECO:0000256" key="6">
    <source>
        <dbReference type="ARBA" id="ARBA00022723"/>
    </source>
</evidence>
<proteinExistence type="inferred from homology"/>
<comment type="subunit">
    <text evidence="3">Homodimer.</text>
</comment>
<keyword evidence="5" id="KW-0678">Repressor</keyword>
<dbReference type="GO" id="GO:0005829">
    <property type="term" value="C:cytosol"/>
    <property type="evidence" value="ECO:0007669"/>
    <property type="project" value="TreeGrafter"/>
</dbReference>
<evidence type="ECO:0000256" key="9">
    <source>
        <dbReference type="ARBA" id="ARBA00023125"/>
    </source>
</evidence>
<dbReference type="EMBL" id="CAEZXP010000001">
    <property type="protein sequence ID" value="CAB4686399.1"/>
    <property type="molecule type" value="Genomic_DNA"/>
</dbReference>
<evidence type="ECO:0000256" key="2">
    <source>
        <dbReference type="ARBA" id="ARBA00007957"/>
    </source>
</evidence>
<organism evidence="11">
    <name type="scientific">freshwater metagenome</name>
    <dbReference type="NCBI Taxonomy" id="449393"/>
    <lineage>
        <taxon>unclassified sequences</taxon>
        <taxon>metagenomes</taxon>
        <taxon>ecological metagenomes</taxon>
    </lineage>
</organism>
<keyword evidence="7" id="KW-0862">Zinc</keyword>
<evidence type="ECO:0000256" key="3">
    <source>
        <dbReference type="ARBA" id="ARBA00011738"/>
    </source>
</evidence>
<evidence type="ECO:0000256" key="8">
    <source>
        <dbReference type="ARBA" id="ARBA00023015"/>
    </source>
</evidence>
<dbReference type="GO" id="GO:1900376">
    <property type="term" value="P:regulation of secondary metabolite biosynthetic process"/>
    <property type="evidence" value="ECO:0007669"/>
    <property type="project" value="TreeGrafter"/>
</dbReference>
<dbReference type="InterPro" id="IPR002481">
    <property type="entry name" value="FUR"/>
</dbReference>
<dbReference type="PANTHER" id="PTHR33202">
    <property type="entry name" value="ZINC UPTAKE REGULATION PROTEIN"/>
    <property type="match status" value="1"/>
</dbReference>
<dbReference type="AlphaFoldDB" id="A0A6J6NJ55"/>
<evidence type="ECO:0000313" key="11">
    <source>
        <dbReference type="EMBL" id="CAB4686399.1"/>
    </source>
</evidence>
<keyword evidence="6" id="KW-0479">Metal-binding</keyword>
<gene>
    <name evidence="11" type="ORF">UFOPK2399_00366</name>
</gene>
<dbReference type="GO" id="GO:0000976">
    <property type="term" value="F:transcription cis-regulatory region binding"/>
    <property type="evidence" value="ECO:0007669"/>
    <property type="project" value="TreeGrafter"/>
</dbReference>
<evidence type="ECO:0000256" key="10">
    <source>
        <dbReference type="ARBA" id="ARBA00023163"/>
    </source>
</evidence>
<dbReference type="InterPro" id="IPR036390">
    <property type="entry name" value="WH_DNA-bd_sf"/>
</dbReference>
<comment type="subcellular location">
    <subcellularLocation>
        <location evidence="1">Cytoplasm</location>
    </subcellularLocation>
</comment>
<dbReference type="InterPro" id="IPR036388">
    <property type="entry name" value="WH-like_DNA-bd_sf"/>
</dbReference>
<keyword evidence="9" id="KW-0238">DNA-binding</keyword>
<protein>
    <submittedName>
        <fullName evidence="11">Unannotated protein</fullName>
    </submittedName>
</protein>
<name>A0A6J6NJ55_9ZZZZ</name>
<keyword evidence="4" id="KW-0963">Cytoplasm</keyword>
<evidence type="ECO:0000256" key="1">
    <source>
        <dbReference type="ARBA" id="ARBA00004496"/>
    </source>
</evidence>
<evidence type="ECO:0000256" key="4">
    <source>
        <dbReference type="ARBA" id="ARBA00022490"/>
    </source>
</evidence>
<dbReference type="InterPro" id="IPR043135">
    <property type="entry name" value="Fur_C"/>
</dbReference>